<feature type="binding site" evidence="13">
    <location>
        <position position="116"/>
    </location>
    <ligand>
        <name>NADPH</name>
        <dbReference type="ChEBI" id="CHEBI:57783"/>
    </ligand>
</feature>
<comment type="caution">
    <text evidence="18">The sequence shown here is derived from an EMBL/GenBank/DDBJ whole genome shotgun (WGS) entry which is preliminary data.</text>
</comment>
<dbReference type="GO" id="GO:0005975">
    <property type="term" value="P:carbohydrate metabolic process"/>
    <property type="evidence" value="ECO:0007669"/>
    <property type="project" value="InterPro"/>
</dbReference>
<evidence type="ECO:0000256" key="9">
    <source>
        <dbReference type="ARBA" id="ARBA00052716"/>
    </source>
</evidence>
<feature type="active site" description="Proton acceptor" evidence="13">
    <location>
        <position position="275"/>
    </location>
</feature>
<dbReference type="Pfam" id="PF07479">
    <property type="entry name" value="NAD_Gly3P_dh_C"/>
    <property type="match status" value="1"/>
</dbReference>
<evidence type="ECO:0000256" key="5">
    <source>
        <dbReference type="ARBA" id="ARBA00023027"/>
    </source>
</evidence>
<feature type="binding site" evidence="13">
    <location>
        <position position="224"/>
    </location>
    <ligand>
        <name>NADPH</name>
        <dbReference type="ChEBI" id="CHEBI:57783"/>
    </ligand>
</feature>
<dbReference type="GO" id="GO:0046168">
    <property type="term" value="P:glycerol-3-phosphate catabolic process"/>
    <property type="evidence" value="ECO:0007669"/>
    <property type="project" value="InterPro"/>
</dbReference>
<evidence type="ECO:0000256" key="1">
    <source>
        <dbReference type="ARBA" id="ARBA00011009"/>
    </source>
</evidence>
<dbReference type="GO" id="GO:0017000">
    <property type="term" value="P:antibiotic biosynthetic process"/>
    <property type="evidence" value="ECO:0007669"/>
    <property type="project" value="InterPro"/>
</dbReference>
<feature type="binding site" evidence="13">
    <location>
        <position position="190"/>
    </location>
    <ligand>
        <name>sn-glycerol 3-phosphate</name>
        <dbReference type="ChEBI" id="CHEBI:57597"/>
    </ligand>
</feature>
<evidence type="ECO:0000256" key="6">
    <source>
        <dbReference type="ARBA" id="ARBA00023098"/>
    </source>
</evidence>
<feature type="binding site" evidence="13">
    <location>
        <position position="275"/>
    </location>
    <ligand>
        <name>sn-glycerol 3-phosphate</name>
        <dbReference type="ChEBI" id="CHEBI:57597"/>
    </ligand>
</feature>
<feature type="binding site" evidence="13">
    <location>
        <position position="338"/>
    </location>
    <ligand>
        <name>sn-glycerol 3-phosphate</name>
        <dbReference type="ChEBI" id="CHEBI:57597"/>
    </ligand>
</feature>
<feature type="binding site" evidence="13">
    <location>
        <position position="190"/>
    </location>
    <ligand>
        <name>NADPH</name>
        <dbReference type="ChEBI" id="CHEBI:57783"/>
    </ligand>
</feature>
<evidence type="ECO:0000313" key="19">
    <source>
        <dbReference type="Proteomes" id="UP000555552"/>
    </source>
</evidence>
<dbReference type="FunFam" id="1.10.1040.10:FF:000001">
    <property type="entry name" value="Glycerol-3-phosphate dehydrogenase [NAD(P)+]"/>
    <property type="match status" value="1"/>
</dbReference>
<dbReference type="InterPro" id="IPR043146">
    <property type="entry name" value="Penicillin_amidase_N_B-knob"/>
</dbReference>
<dbReference type="Gene3D" id="2.30.120.10">
    <property type="match status" value="1"/>
</dbReference>
<dbReference type="GO" id="GO:0006650">
    <property type="term" value="P:glycerophospholipid metabolic process"/>
    <property type="evidence" value="ECO:0007669"/>
    <property type="project" value="UniProtKB-UniRule"/>
</dbReference>
<dbReference type="PANTHER" id="PTHR11728">
    <property type="entry name" value="GLYCEROL-3-PHOSPHATE DEHYDROGENASE"/>
    <property type="match status" value="1"/>
</dbReference>
<dbReference type="EMBL" id="JABEMA010000033">
    <property type="protein sequence ID" value="NNH22323.1"/>
    <property type="molecule type" value="Genomic_DNA"/>
</dbReference>
<comment type="subcellular location">
    <subcellularLocation>
        <location evidence="13">Cytoplasm</location>
    </subcellularLocation>
</comment>
<dbReference type="GO" id="GO:0016787">
    <property type="term" value="F:hydrolase activity"/>
    <property type="evidence" value="ECO:0007669"/>
    <property type="project" value="InterPro"/>
</dbReference>
<gene>
    <name evidence="13" type="primary">gpsA</name>
    <name evidence="18" type="ORF">HLB09_04325</name>
</gene>
<dbReference type="InterPro" id="IPR029055">
    <property type="entry name" value="Ntn_hydrolases_N"/>
</dbReference>
<evidence type="ECO:0000256" key="13">
    <source>
        <dbReference type="HAMAP-Rule" id="MF_00394"/>
    </source>
</evidence>
<reference evidence="18 19" key="1">
    <citation type="submission" date="2020-05" db="EMBL/GenBank/DDBJ databases">
        <title>MicrobeNet Type strains.</title>
        <authorList>
            <person name="Nicholson A.C."/>
        </authorList>
    </citation>
    <scope>NUCLEOTIDE SEQUENCE [LARGE SCALE GENOMIC DNA]</scope>
    <source>
        <strain evidence="18 19">JCM 14547</strain>
    </source>
</reference>
<dbReference type="HAMAP" id="MF_00394">
    <property type="entry name" value="NAD_Glyc3P_dehydrog"/>
    <property type="match status" value="1"/>
</dbReference>
<dbReference type="AlphaFoldDB" id="A0A849BLX3"/>
<feature type="binding site" evidence="13">
    <location>
        <position position="340"/>
    </location>
    <ligand>
        <name>sn-glycerol 3-phosphate</name>
        <dbReference type="ChEBI" id="CHEBI:57597"/>
    </ligand>
</feature>
<dbReference type="InterPro" id="IPR006109">
    <property type="entry name" value="G3P_DH_NAD-dep_C"/>
</dbReference>
<accession>A0A849BLX3</accession>
<dbReference type="UniPathway" id="UPA00940"/>
<dbReference type="PROSITE" id="PS00957">
    <property type="entry name" value="NAD_G3PDH"/>
    <property type="match status" value="1"/>
</dbReference>
<dbReference type="Gene3D" id="1.10.1040.10">
    <property type="entry name" value="N-(1-d-carboxylethyl)-l-norvaline Dehydrogenase, domain 2"/>
    <property type="match status" value="1"/>
</dbReference>
<feature type="binding site" evidence="13">
    <location>
        <position position="133"/>
    </location>
    <ligand>
        <name>NADPH</name>
        <dbReference type="ChEBI" id="CHEBI:57783"/>
    </ligand>
</feature>
<evidence type="ECO:0000256" key="4">
    <source>
        <dbReference type="ARBA" id="ARBA00023002"/>
    </source>
</evidence>
<evidence type="ECO:0000256" key="3">
    <source>
        <dbReference type="ARBA" id="ARBA00022857"/>
    </source>
</evidence>
<feature type="binding site" evidence="13">
    <location>
        <position position="117"/>
    </location>
    <ligand>
        <name>NADPH</name>
        <dbReference type="ChEBI" id="CHEBI:57783"/>
    </ligand>
</feature>
<comment type="function">
    <text evidence="13">Catalyzes the reduction of the glycolytic intermediate dihydroxyacetone phosphate (DHAP) to sn-glycerol 3-phosphate (G3P), the key precursor for phospholipid synthesis.</text>
</comment>
<evidence type="ECO:0000256" key="11">
    <source>
        <dbReference type="ARBA" id="ARBA00069372"/>
    </source>
</evidence>
<dbReference type="SUPFAM" id="SSF51735">
    <property type="entry name" value="NAD(P)-binding Rossmann-fold domains"/>
    <property type="match status" value="1"/>
</dbReference>
<feature type="binding site" evidence="13">
    <location>
        <position position="328"/>
    </location>
    <ligand>
        <name>sn-glycerol 3-phosphate</name>
        <dbReference type="ChEBI" id="CHEBI:57597"/>
    </ligand>
</feature>
<evidence type="ECO:0000256" key="2">
    <source>
        <dbReference type="ARBA" id="ARBA00022516"/>
    </source>
</evidence>
<feature type="binding site" evidence="13">
    <location>
        <position position="365"/>
    </location>
    <ligand>
        <name>NADPH</name>
        <dbReference type="ChEBI" id="CHEBI:57783"/>
    </ligand>
</feature>
<dbReference type="EC" id="1.1.1.94" evidence="10 13"/>
<dbReference type="InterPro" id="IPR013328">
    <property type="entry name" value="6PGD_dom2"/>
</dbReference>
<dbReference type="SUPFAM" id="SSF56235">
    <property type="entry name" value="N-terminal nucleophile aminohydrolases (Ntn hydrolases)"/>
    <property type="match status" value="1"/>
</dbReference>
<dbReference type="Pfam" id="PF01210">
    <property type="entry name" value="NAD_Gly3P_dh_N"/>
    <property type="match status" value="1"/>
</dbReference>
<dbReference type="InterPro" id="IPR002692">
    <property type="entry name" value="S45"/>
</dbReference>
<comment type="similarity">
    <text evidence="1 13 14">Belongs to the NAD-dependent glycerol-3-phosphate dehydrogenase family.</text>
</comment>
<keyword evidence="8 13" id="KW-1208">Phospholipid metabolism</keyword>
<sequence>MADYQDLLVERLRVDGRDEDGGSRLLAHGAGGRAEDGPDGWEPVERRTEIVDVAGAEPVRVDVVETARGPLLVLDRRRPDAPALDLADGTEVEGLALRAPSRVLADAGAEVAMWGRRLEVVAAVAGGRGNPAYLPGVALPDAVTATTDPRRALEGADVVVLALPSQSLRGVLGGVADAVPAGAPLVSLAKGLESGSRLRMSEVVAEASGAARERVAVVSGPNLAREIAERQPTATVVAAHAPDVAAEVAAACATPVFRPYTHHDVLGVELGGVVKNVVGLAVGMAEGLGYGDNAKASIITRGLAQTSRLAVALGAEAATLAGLAGMGDLVATCASPLSRNHQTGVQLGRGLDVGAAARVVRQTAEGVRSAPSVLALARSAGVEMPIVEQVVDVVEGRVHAREAARLLLARDLKHEAG</sequence>
<feature type="region of interest" description="Disordered" evidence="15">
    <location>
        <begin position="20"/>
        <end position="43"/>
    </location>
</feature>
<keyword evidence="7 13" id="KW-0594">Phospholipid biosynthesis</keyword>
<dbReference type="FunFam" id="3.40.50.720:FF:000019">
    <property type="entry name" value="Glycerol-3-phosphate dehydrogenase [NAD(P)+]"/>
    <property type="match status" value="1"/>
</dbReference>
<feature type="binding site" evidence="13">
    <location>
        <position position="220"/>
    </location>
    <ligand>
        <name>sn-glycerol 3-phosphate</name>
        <dbReference type="ChEBI" id="CHEBI:57597"/>
    </ligand>
</feature>
<keyword evidence="5 13" id="KW-0520">NAD</keyword>
<feature type="domain" description="Glycerol-3-phosphate dehydrogenase NAD-dependent C-terminal" evidence="17">
    <location>
        <begin position="264"/>
        <end position="403"/>
    </location>
</feature>
<keyword evidence="3 13" id="KW-0521">NADP</keyword>
<dbReference type="PRINTS" id="PR00077">
    <property type="entry name" value="GPDHDRGNASE"/>
</dbReference>
<feature type="domain" description="Glycerol-3-phosphate dehydrogenase NAD-dependent N-terminal" evidence="16">
    <location>
        <begin position="101"/>
        <end position="243"/>
    </location>
</feature>
<evidence type="ECO:0000256" key="10">
    <source>
        <dbReference type="ARBA" id="ARBA00066687"/>
    </source>
</evidence>
<name>A0A849BLX3_9ACTN</name>
<dbReference type="InterPro" id="IPR011128">
    <property type="entry name" value="G3P_DH_NAD-dep_N"/>
</dbReference>
<evidence type="ECO:0000256" key="8">
    <source>
        <dbReference type="ARBA" id="ARBA00023264"/>
    </source>
</evidence>
<dbReference type="GO" id="GO:0008654">
    <property type="term" value="P:phospholipid biosynthetic process"/>
    <property type="evidence" value="ECO:0007669"/>
    <property type="project" value="UniProtKB-KW"/>
</dbReference>
<dbReference type="GO" id="GO:0051287">
    <property type="term" value="F:NAD binding"/>
    <property type="evidence" value="ECO:0007669"/>
    <property type="project" value="InterPro"/>
</dbReference>
<dbReference type="InterPro" id="IPR006168">
    <property type="entry name" value="G3P_DH_NAD-dep"/>
</dbReference>
<dbReference type="GO" id="GO:0005829">
    <property type="term" value="C:cytosol"/>
    <property type="evidence" value="ECO:0007669"/>
    <property type="project" value="TreeGrafter"/>
</dbReference>
<comment type="catalytic activity">
    <reaction evidence="9">
        <text>sn-glycerol 3-phosphate + NADP(+) = dihydroxyacetone phosphate + NADPH + H(+)</text>
        <dbReference type="Rhea" id="RHEA:11096"/>
        <dbReference type="ChEBI" id="CHEBI:15378"/>
        <dbReference type="ChEBI" id="CHEBI:57597"/>
        <dbReference type="ChEBI" id="CHEBI:57642"/>
        <dbReference type="ChEBI" id="CHEBI:57783"/>
        <dbReference type="ChEBI" id="CHEBI:58349"/>
        <dbReference type="EC" id="1.1.1.94"/>
    </reaction>
    <physiologicalReaction direction="right-to-left" evidence="9">
        <dbReference type="Rhea" id="RHEA:11098"/>
    </physiologicalReaction>
</comment>
<feature type="binding site" evidence="13">
    <location>
        <position position="339"/>
    </location>
    <ligand>
        <name>sn-glycerol 3-phosphate</name>
        <dbReference type="ChEBI" id="CHEBI:57597"/>
    </ligand>
</feature>
<keyword evidence="13" id="KW-0547">Nucleotide-binding</keyword>
<keyword evidence="13" id="KW-0963">Cytoplasm</keyword>
<dbReference type="Gene3D" id="3.40.50.720">
    <property type="entry name" value="NAD(P)-binding Rossmann-like Domain"/>
    <property type="match status" value="1"/>
</dbReference>
<evidence type="ECO:0000259" key="16">
    <source>
        <dbReference type="Pfam" id="PF01210"/>
    </source>
</evidence>
<dbReference type="NCBIfam" id="NF000940">
    <property type="entry name" value="PRK00094.1-2"/>
    <property type="match status" value="1"/>
</dbReference>
<dbReference type="NCBIfam" id="NF000942">
    <property type="entry name" value="PRK00094.1-4"/>
    <property type="match status" value="1"/>
</dbReference>
<dbReference type="Proteomes" id="UP000555552">
    <property type="component" value="Unassembled WGS sequence"/>
</dbReference>
<evidence type="ECO:0000256" key="15">
    <source>
        <dbReference type="SAM" id="MobiDB-lite"/>
    </source>
</evidence>
<keyword evidence="19" id="KW-1185">Reference proteome</keyword>
<comment type="pathway">
    <text evidence="13">Membrane lipid metabolism; glycerophospholipid metabolism.</text>
</comment>
<keyword evidence="6 13" id="KW-0443">Lipid metabolism</keyword>
<proteinExistence type="inferred from homology"/>
<dbReference type="Pfam" id="PF01804">
    <property type="entry name" value="Penicil_amidase"/>
    <property type="match status" value="1"/>
</dbReference>
<keyword evidence="4 13" id="KW-0560">Oxidoreductase</keyword>
<dbReference type="SUPFAM" id="SSF48179">
    <property type="entry name" value="6-phosphogluconate dehydrogenase C-terminal domain-like"/>
    <property type="match status" value="1"/>
</dbReference>
<evidence type="ECO:0000259" key="17">
    <source>
        <dbReference type="Pfam" id="PF07479"/>
    </source>
</evidence>
<comment type="catalytic activity">
    <reaction evidence="13">
        <text>sn-glycerol 3-phosphate + NAD(+) = dihydroxyacetone phosphate + NADH + H(+)</text>
        <dbReference type="Rhea" id="RHEA:11092"/>
        <dbReference type="ChEBI" id="CHEBI:15378"/>
        <dbReference type="ChEBI" id="CHEBI:57540"/>
        <dbReference type="ChEBI" id="CHEBI:57597"/>
        <dbReference type="ChEBI" id="CHEBI:57642"/>
        <dbReference type="ChEBI" id="CHEBI:57945"/>
        <dbReference type="EC" id="1.1.1.94"/>
    </reaction>
</comment>
<keyword evidence="2 13" id="KW-0444">Lipid biosynthesis</keyword>
<dbReference type="PANTHER" id="PTHR11728:SF1">
    <property type="entry name" value="GLYCEROL-3-PHOSPHATE DEHYDROGENASE [NAD(+)] 2, CHLOROPLASTIC"/>
    <property type="match status" value="1"/>
</dbReference>
<evidence type="ECO:0000256" key="12">
    <source>
        <dbReference type="ARBA" id="ARBA00080511"/>
    </source>
</evidence>
<evidence type="ECO:0000256" key="14">
    <source>
        <dbReference type="RuleBase" id="RU000437"/>
    </source>
</evidence>
<dbReference type="GO" id="GO:0046167">
    <property type="term" value="P:glycerol-3-phosphate biosynthetic process"/>
    <property type="evidence" value="ECO:0007669"/>
    <property type="project" value="UniProtKB-UniRule"/>
</dbReference>
<feature type="binding site" evidence="13">
    <location>
        <position position="339"/>
    </location>
    <ligand>
        <name>NADPH</name>
        <dbReference type="ChEBI" id="CHEBI:57783"/>
    </ligand>
</feature>
<dbReference type="InterPro" id="IPR036291">
    <property type="entry name" value="NAD(P)-bd_dom_sf"/>
</dbReference>
<evidence type="ECO:0000256" key="7">
    <source>
        <dbReference type="ARBA" id="ARBA00023209"/>
    </source>
</evidence>
<dbReference type="InterPro" id="IPR008927">
    <property type="entry name" value="6-PGluconate_DH-like_C_sf"/>
</dbReference>
<comment type="caution">
    <text evidence="13">Lacks conserved residue(s) required for the propagation of feature annotation.</text>
</comment>
<protein>
    <recommendedName>
        <fullName evidence="11 13">Glycerol-3-phosphate dehydrogenase [NAD(P)+]</fullName>
        <ecNumber evidence="10 13">1.1.1.94</ecNumber>
    </recommendedName>
    <alternativeName>
        <fullName evidence="13">NAD(P)(+)-dependent glycerol-3-phosphate dehydrogenase</fullName>
    </alternativeName>
    <alternativeName>
        <fullName evidence="12 13">NAD(P)H-dependent dihydroxyacetone-phosphate reductase</fullName>
    </alternativeName>
</protein>
<dbReference type="GO" id="GO:0047952">
    <property type="term" value="F:glycerol-3-phosphate dehydrogenase [NAD(P)+] activity"/>
    <property type="evidence" value="ECO:0007669"/>
    <property type="project" value="UniProtKB-UniRule"/>
</dbReference>
<organism evidence="18 19">
    <name type="scientific">Pseudokineococcus marinus</name>
    <dbReference type="NCBI Taxonomy" id="351215"/>
    <lineage>
        <taxon>Bacteria</taxon>
        <taxon>Bacillati</taxon>
        <taxon>Actinomycetota</taxon>
        <taxon>Actinomycetes</taxon>
        <taxon>Kineosporiales</taxon>
        <taxon>Kineosporiaceae</taxon>
        <taxon>Pseudokineococcus</taxon>
    </lineage>
</organism>
<evidence type="ECO:0000313" key="18">
    <source>
        <dbReference type="EMBL" id="NNH22323.1"/>
    </source>
</evidence>